<protein>
    <submittedName>
        <fullName evidence="3">Glycosyltransferase involved in cell wall bisynthesis</fullName>
    </submittedName>
</protein>
<dbReference type="Proteomes" id="UP000198755">
    <property type="component" value="Unassembled WGS sequence"/>
</dbReference>
<feature type="compositionally biased region" description="Polar residues" evidence="1">
    <location>
        <begin position="1"/>
        <end position="10"/>
    </location>
</feature>
<gene>
    <name evidence="3" type="ORF">SAMN05444581_10416</name>
</gene>
<feature type="region of interest" description="Disordered" evidence="1">
    <location>
        <begin position="1"/>
        <end position="23"/>
    </location>
</feature>
<dbReference type="RefSeq" id="WP_091679727.1">
    <property type="nucleotide sequence ID" value="NZ_FOSN01000004.1"/>
</dbReference>
<keyword evidence="4" id="KW-1185">Reference proteome</keyword>
<accession>A0A1I3XQV8</accession>
<dbReference type="Gene3D" id="3.90.550.10">
    <property type="entry name" value="Spore Coat Polysaccharide Biosynthesis Protein SpsA, Chain A"/>
    <property type="match status" value="1"/>
</dbReference>
<evidence type="ECO:0000313" key="4">
    <source>
        <dbReference type="Proteomes" id="UP000198755"/>
    </source>
</evidence>
<evidence type="ECO:0000313" key="3">
    <source>
        <dbReference type="EMBL" id="SFK21895.1"/>
    </source>
</evidence>
<evidence type="ECO:0000256" key="1">
    <source>
        <dbReference type="SAM" id="MobiDB-lite"/>
    </source>
</evidence>
<keyword evidence="3" id="KW-0808">Transferase</keyword>
<dbReference type="OrthoDB" id="9794124at2"/>
<sequence length="348" mass="38666">MSTPLQSLPNNACEPRAQGGEGSKPSLSIVIPAYNVAPYIEAAVLSALRQTLHDIEVIVVDDGSTDATSVIVQSLVDKLKDPRLLVIRQENGGLSAARNAGIRAARGEFIGLLDGDDIWLPGKAVLHIEVMVVDPMIGITFSHSEYLTEKGERTGHLLLAGNPRPSLHEMIRRNHFGNGSTVVARRACFREAGLFRKELRSCEDYEMWRRILWLTSYSAILVPKPLTLYRRRESSLSFNATKFVSYADQAMEILRRDMPHVPERIFRAGHAEHYRIAAWKALSSGHRGDAFNLLRRAVALRPLLFFTDWRAFGAAVGLVLPALAREHFTAAAKALQKDRSKITPLEGI</sequence>
<dbReference type="EMBL" id="FOSN01000004">
    <property type="protein sequence ID" value="SFK21895.1"/>
    <property type="molecule type" value="Genomic_DNA"/>
</dbReference>
<evidence type="ECO:0000259" key="2">
    <source>
        <dbReference type="Pfam" id="PF00535"/>
    </source>
</evidence>
<proteinExistence type="predicted"/>
<reference evidence="3 4" key="1">
    <citation type="submission" date="2016-10" db="EMBL/GenBank/DDBJ databases">
        <authorList>
            <person name="de Groot N.N."/>
        </authorList>
    </citation>
    <scope>NUCLEOTIDE SEQUENCE [LARGE SCALE GENOMIC DNA]</scope>
    <source>
        <strain evidence="3 4">NE2</strain>
    </source>
</reference>
<dbReference type="CDD" id="cd00761">
    <property type="entry name" value="Glyco_tranf_GTA_type"/>
    <property type="match status" value="1"/>
</dbReference>
<feature type="domain" description="Glycosyltransferase 2-like" evidence="2">
    <location>
        <begin position="28"/>
        <end position="159"/>
    </location>
</feature>
<dbReference type="PANTHER" id="PTHR22916">
    <property type="entry name" value="GLYCOSYLTRANSFERASE"/>
    <property type="match status" value="1"/>
</dbReference>
<name>A0A1I3XQV8_9HYPH</name>
<organism evidence="3 4">
    <name type="scientific">Methylocapsa palsarum</name>
    <dbReference type="NCBI Taxonomy" id="1612308"/>
    <lineage>
        <taxon>Bacteria</taxon>
        <taxon>Pseudomonadati</taxon>
        <taxon>Pseudomonadota</taxon>
        <taxon>Alphaproteobacteria</taxon>
        <taxon>Hyphomicrobiales</taxon>
        <taxon>Beijerinckiaceae</taxon>
        <taxon>Methylocapsa</taxon>
    </lineage>
</organism>
<dbReference type="Pfam" id="PF00535">
    <property type="entry name" value="Glycos_transf_2"/>
    <property type="match status" value="1"/>
</dbReference>
<dbReference type="InterPro" id="IPR001173">
    <property type="entry name" value="Glyco_trans_2-like"/>
</dbReference>
<dbReference type="SUPFAM" id="SSF53448">
    <property type="entry name" value="Nucleotide-diphospho-sugar transferases"/>
    <property type="match status" value="1"/>
</dbReference>
<dbReference type="STRING" id="1612308.SAMN05444581_10416"/>
<dbReference type="GO" id="GO:0016758">
    <property type="term" value="F:hexosyltransferase activity"/>
    <property type="evidence" value="ECO:0007669"/>
    <property type="project" value="UniProtKB-ARBA"/>
</dbReference>
<dbReference type="PANTHER" id="PTHR22916:SF3">
    <property type="entry name" value="UDP-GLCNAC:BETAGAL BETA-1,3-N-ACETYLGLUCOSAMINYLTRANSFERASE-LIKE PROTEIN 1"/>
    <property type="match status" value="1"/>
</dbReference>
<dbReference type="InterPro" id="IPR029044">
    <property type="entry name" value="Nucleotide-diphossugar_trans"/>
</dbReference>
<dbReference type="AlphaFoldDB" id="A0A1I3XQV8"/>